<feature type="repeat" description="PPR" evidence="3">
    <location>
        <begin position="369"/>
        <end position="403"/>
    </location>
</feature>
<accession>A0AAQ3NN28</accession>
<evidence type="ECO:0000256" key="1">
    <source>
        <dbReference type="ARBA" id="ARBA00007626"/>
    </source>
</evidence>
<dbReference type="Pfam" id="PF13812">
    <property type="entry name" value="PPR_3"/>
    <property type="match status" value="1"/>
</dbReference>
<sequence>MENPDNLTILEAKWKKLTLGLGFCRDQIEPRFWWMLDGGGATGVRRLECDSSGDRWGRDDGYSLLLKHRKPSIPFVLPTRHLEPPPFSPIPEPHVAQALRRESDVTRALQYFQHVATSTAFKHTPLTYHIMIEKLGSSNVQIDNIHYLLQQMKIEGVPCSEGLFICVLNSYKRAGLGERALKLFYRIKEFGCKPTVKIYNHLLDALVGEAENRFHVIGAVYENMKGEGLEPNVFTYNILLKALCKNGKVDGACKLLVEMSNRGCVPDKVSYTTVVAGMCRDGRVDEAREAAKRYGVENMVSVCNALVCGLCKEGRIGEVFGLVNEMVGKGIDPDVVSYSSVISCLSDIGEVELSLAVFGQMVRRGCRPNAHTFSSLVKGHFFRGRVGEAVGLWRSMVLEGVRPNVVAYNTLLYGLCCNGNVDKVVMVCNQMEKDWFCRPNVTTYSTIVHGFAQAGDLQGASETWNRMIDRGVRPNVVVYTSMVDVLCKNSMFDQAYRLIDNMVSDGCPPTVVTFNTFIKGLCRGGRVQWALRVVDEMQSYGCFPDIRSYNELLDGLFCANGFREACKLIRDLEERKVELNSVTYNTIMCGFSSHGMQELVLQVLGRMLVTGVEPDAVTVNIVIYAYSKLGKVKTAIQVLDKITAEKEICSDIIAHTSVLWGICNWLSIEEAVVYLNKMLNGGIFPNIVTWNVLVRGFFNKLGHMGPIRILDDILGNG</sequence>
<feature type="repeat" description="PPR" evidence="3">
    <location>
        <begin position="404"/>
        <end position="434"/>
    </location>
</feature>
<dbReference type="AlphaFoldDB" id="A0AAQ3NN28"/>
<dbReference type="EMBL" id="CP144696">
    <property type="protein sequence ID" value="WVZ11363.1"/>
    <property type="molecule type" value="Genomic_DNA"/>
</dbReference>
<evidence type="ECO:0008006" key="6">
    <source>
        <dbReference type="Google" id="ProtNLM"/>
    </source>
</evidence>
<dbReference type="Proteomes" id="UP001374535">
    <property type="component" value="Chromosome 5"/>
</dbReference>
<proteinExistence type="inferred from homology"/>
<dbReference type="InterPro" id="IPR002885">
    <property type="entry name" value="PPR_rpt"/>
</dbReference>
<dbReference type="PANTHER" id="PTHR47447:SF17">
    <property type="entry name" value="OS12G0638900 PROTEIN"/>
    <property type="match status" value="1"/>
</dbReference>
<dbReference type="Gene3D" id="1.25.40.10">
    <property type="entry name" value="Tetratricopeptide repeat domain"/>
    <property type="match status" value="7"/>
</dbReference>
<keyword evidence="5" id="KW-1185">Reference proteome</keyword>
<gene>
    <name evidence="4" type="ORF">V8G54_015893</name>
</gene>
<dbReference type="InterPro" id="IPR011990">
    <property type="entry name" value="TPR-like_helical_dom_sf"/>
</dbReference>
<reference evidence="4 5" key="1">
    <citation type="journal article" date="2023" name="Life. Sci Alliance">
        <title>Evolutionary insights into 3D genome organization and epigenetic landscape of Vigna mungo.</title>
        <authorList>
            <person name="Junaid A."/>
            <person name="Singh B."/>
            <person name="Bhatia S."/>
        </authorList>
    </citation>
    <scope>NUCLEOTIDE SEQUENCE [LARGE SCALE GENOMIC DNA]</scope>
    <source>
        <strain evidence="4">Urdbean</strain>
    </source>
</reference>
<dbReference type="PROSITE" id="PS51375">
    <property type="entry name" value="PPR"/>
    <property type="match status" value="11"/>
</dbReference>
<feature type="repeat" description="PPR" evidence="3">
    <location>
        <begin position="299"/>
        <end position="333"/>
    </location>
</feature>
<comment type="similarity">
    <text evidence="1">Belongs to the PPR family. P subfamily.</text>
</comment>
<evidence type="ECO:0000256" key="2">
    <source>
        <dbReference type="ARBA" id="ARBA00022737"/>
    </source>
</evidence>
<evidence type="ECO:0000313" key="4">
    <source>
        <dbReference type="EMBL" id="WVZ11363.1"/>
    </source>
</evidence>
<feature type="repeat" description="PPR" evidence="3">
    <location>
        <begin position="232"/>
        <end position="266"/>
    </location>
</feature>
<protein>
    <recommendedName>
        <fullName evidence="6">Pentatricopeptide repeat-containing protein</fullName>
    </recommendedName>
</protein>
<feature type="repeat" description="PPR" evidence="3">
    <location>
        <begin position="580"/>
        <end position="614"/>
    </location>
</feature>
<feature type="repeat" description="PPR" evidence="3">
    <location>
        <begin position="545"/>
        <end position="579"/>
    </location>
</feature>
<dbReference type="Pfam" id="PF01535">
    <property type="entry name" value="PPR"/>
    <property type="match status" value="1"/>
</dbReference>
<evidence type="ECO:0000313" key="5">
    <source>
        <dbReference type="Proteomes" id="UP001374535"/>
    </source>
</evidence>
<dbReference type="NCBIfam" id="TIGR00756">
    <property type="entry name" value="PPR"/>
    <property type="match status" value="11"/>
</dbReference>
<keyword evidence="2" id="KW-0677">Repeat</keyword>
<evidence type="ECO:0000256" key="3">
    <source>
        <dbReference type="PROSITE-ProRule" id="PRU00708"/>
    </source>
</evidence>
<feature type="repeat" description="PPR" evidence="3">
    <location>
        <begin position="475"/>
        <end position="509"/>
    </location>
</feature>
<dbReference type="Pfam" id="PF13041">
    <property type="entry name" value="PPR_2"/>
    <property type="match status" value="5"/>
</dbReference>
<feature type="repeat" description="PPR" evidence="3">
    <location>
        <begin position="160"/>
        <end position="194"/>
    </location>
</feature>
<dbReference type="PANTHER" id="PTHR47447">
    <property type="entry name" value="OS03G0856100 PROTEIN"/>
    <property type="match status" value="1"/>
</dbReference>
<feature type="repeat" description="PPR" evidence="3">
    <location>
        <begin position="510"/>
        <end position="544"/>
    </location>
</feature>
<organism evidence="4 5">
    <name type="scientific">Vigna mungo</name>
    <name type="common">Black gram</name>
    <name type="synonym">Phaseolus mungo</name>
    <dbReference type="NCBI Taxonomy" id="3915"/>
    <lineage>
        <taxon>Eukaryota</taxon>
        <taxon>Viridiplantae</taxon>
        <taxon>Streptophyta</taxon>
        <taxon>Embryophyta</taxon>
        <taxon>Tracheophyta</taxon>
        <taxon>Spermatophyta</taxon>
        <taxon>Magnoliopsida</taxon>
        <taxon>eudicotyledons</taxon>
        <taxon>Gunneridae</taxon>
        <taxon>Pentapetalae</taxon>
        <taxon>rosids</taxon>
        <taxon>fabids</taxon>
        <taxon>Fabales</taxon>
        <taxon>Fabaceae</taxon>
        <taxon>Papilionoideae</taxon>
        <taxon>50 kb inversion clade</taxon>
        <taxon>NPAAA clade</taxon>
        <taxon>indigoferoid/millettioid clade</taxon>
        <taxon>Phaseoleae</taxon>
        <taxon>Vigna</taxon>
    </lineage>
</organism>
<feature type="repeat" description="PPR" evidence="3">
    <location>
        <begin position="440"/>
        <end position="474"/>
    </location>
</feature>
<name>A0AAQ3NN28_VIGMU</name>
<feature type="repeat" description="PPR" evidence="3">
    <location>
        <begin position="334"/>
        <end position="368"/>
    </location>
</feature>